<organism evidence="4 5">
    <name type="scientific">Mucilaginibacter gotjawali</name>
    <dbReference type="NCBI Taxonomy" id="1550579"/>
    <lineage>
        <taxon>Bacteria</taxon>
        <taxon>Pseudomonadati</taxon>
        <taxon>Bacteroidota</taxon>
        <taxon>Sphingobacteriia</taxon>
        <taxon>Sphingobacteriales</taxon>
        <taxon>Sphingobacteriaceae</taxon>
        <taxon>Mucilaginibacter</taxon>
    </lineage>
</organism>
<keyword evidence="3" id="KW-0067">ATP-binding</keyword>
<evidence type="ECO:0000256" key="2">
    <source>
        <dbReference type="ARBA" id="ARBA00022741"/>
    </source>
</evidence>
<reference evidence="4 5" key="1">
    <citation type="submission" date="2015-12" db="EMBL/GenBank/DDBJ databases">
        <title>Genome sequence of Mucilaginibacter gotjawali.</title>
        <authorList>
            <person name="Lee J.S."/>
            <person name="Lee K.C."/>
            <person name="Kim K.K."/>
            <person name="Lee B.W."/>
        </authorList>
    </citation>
    <scope>NUCLEOTIDE SEQUENCE [LARGE SCALE GENOMIC DNA]</scope>
    <source>
        <strain evidence="4 5">SA3-7</strain>
    </source>
</reference>
<dbReference type="OrthoDB" id="9788959at2"/>
<dbReference type="EMBL" id="AP017313">
    <property type="protein sequence ID" value="BAU54672.1"/>
    <property type="molecule type" value="Genomic_DNA"/>
</dbReference>
<keyword evidence="5" id="KW-1185">Reference proteome</keyword>
<gene>
    <name evidence="4" type="ORF">MgSA37_02850</name>
</gene>
<dbReference type="KEGG" id="mgot:MgSA37_02850"/>
<dbReference type="RefSeq" id="WP_096352697.1">
    <property type="nucleotide sequence ID" value="NZ_AP017313.1"/>
</dbReference>
<dbReference type="InterPro" id="IPR006016">
    <property type="entry name" value="UspA"/>
</dbReference>
<evidence type="ECO:0000313" key="5">
    <source>
        <dbReference type="Proteomes" id="UP000218263"/>
    </source>
</evidence>
<accession>A0A120MY99</accession>
<evidence type="ECO:0000256" key="1">
    <source>
        <dbReference type="ARBA" id="ARBA00008791"/>
    </source>
</evidence>
<dbReference type="Gene3D" id="3.40.50.620">
    <property type="entry name" value="HUPs"/>
    <property type="match status" value="1"/>
</dbReference>
<proteinExistence type="inferred from homology"/>
<dbReference type="PANTHER" id="PTHR46268:SF27">
    <property type="entry name" value="UNIVERSAL STRESS PROTEIN RV2623"/>
    <property type="match status" value="1"/>
</dbReference>
<dbReference type="CDD" id="cd00293">
    <property type="entry name" value="USP-like"/>
    <property type="match status" value="1"/>
</dbReference>
<evidence type="ECO:0000313" key="4">
    <source>
        <dbReference type="EMBL" id="BAU54672.1"/>
    </source>
</evidence>
<dbReference type="InterPro" id="IPR006015">
    <property type="entry name" value="Universal_stress_UspA"/>
</dbReference>
<keyword evidence="2" id="KW-0547">Nucleotide-binding</keyword>
<dbReference type="Pfam" id="PF00582">
    <property type="entry name" value="Usp"/>
    <property type="match status" value="1"/>
</dbReference>
<sequence>MKTGKILIVADDSAPSVKAIQFGFNLARDLSAEVILLSVIDPIDFLGNPDAGIFPDDALMAAKAEVETFLVEMKEKHGAGIETEVLTPVGDILSSVTKIAVQRGTYLIVSGTHGRTGLSLLFKGSISQSIIHHSKIPVIVVPAAY</sequence>
<dbReference type="Proteomes" id="UP000218263">
    <property type="component" value="Chromosome"/>
</dbReference>
<dbReference type="PRINTS" id="PR01438">
    <property type="entry name" value="UNVRSLSTRESS"/>
</dbReference>
<evidence type="ECO:0000256" key="3">
    <source>
        <dbReference type="ARBA" id="ARBA00022840"/>
    </source>
</evidence>
<protein>
    <submittedName>
        <fullName evidence="4">Universal stress protein family protein</fullName>
    </submittedName>
</protein>
<dbReference type="AlphaFoldDB" id="A0A120MY99"/>
<dbReference type="SUPFAM" id="SSF52402">
    <property type="entry name" value="Adenine nucleotide alpha hydrolases-like"/>
    <property type="match status" value="1"/>
</dbReference>
<name>A0A120MY99_9SPHI</name>
<dbReference type="PANTHER" id="PTHR46268">
    <property type="entry name" value="STRESS RESPONSE PROTEIN NHAX"/>
    <property type="match status" value="1"/>
</dbReference>
<comment type="similarity">
    <text evidence="1">Belongs to the universal stress protein A family.</text>
</comment>
<dbReference type="GO" id="GO:0005524">
    <property type="term" value="F:ATP binding"/>
    <property type="evidence" value="ECO:0007669"/>
    <property type="project" value="UniProtKB-KW"/>
</dbReference>
<dbReference type="InterPro" id="IPR014729">
    <property type="entry name" value="Rossmann-like_a/b/a_fold"/>
</dbReference>